<keyword evidence="3" id="KW-0597">Phosphoprotein</keyword>
<comment type="caution">
    <text evidence="7">The sequence shown here is derived from an EMBL/GenBank/DDBJ whole genome shotgun (WGS) entry which is preliminary data.</text>
</comment>
<dbReference type="PANTHER" id="PTHR43047">
    <property type="entry name" value="TWO-COMPONENT HISTIDINE PROTEIN KINASE"/>
    <property type="match status" value="1"/>
</dbReference>
<dbReference type="PRINTS" id="PR00344">
    <property type="entry name" value="BCTRLSENSOR"/>
</dbReference>
<evidence type="ECO:0000256" key="4">
    <source>
        <dbReference type="ARBA" id="ARBA00022679"/>
    </source>
</evidence>
<keyword evidence="5 7" id="KW-0418">Kinase</keyword>
<dbReference type="Gene3D" id="1.10.287.130">
    <property type="match status" value="1"/>
</dbReference>
<keyword evidence="8" id="KW-1185">Reference proteome</keyword>
<dbReference type="InterPro" id="IPR005467">
    <property type="entry name" value="His_kinase_dom"/>
</dbReference>
<evidence type="ECO:0000256" key="2">
    <source>
        <dbReference type="ARBA" id="ARBA00012438"/>
    </source>
</evidence>
<organism evidence="7 8">
    <name type="scientific">Hyphococcus aureus</name>
    <dbReference type="NCBI Taxonomy" id="2666033"/>
    <lineage>
        <taxon>Bacteria</taxon>
        <taxon>Pseudomonadati</taxon>
        <taxon>Pseudomonadota</taxon>
        <taxon>Alphaproteobacteria</taxon>
        <taxon>Parvularculales</taxon>
        <taxon>Parvularculaceae</taxon>
        <taxon>Hyphococcus</taxon>
    </lineage>
</organism>
<dbReference type="CDD" id="cd00082">
    <property type="entry name" value="HisKA"/>
    <property type="match status" value="1"/>
</dbReference>
<keyword evidence="4" id="KW-0808">Transferase</keyword>
<accession>A0ABW1KVJ6</accession>
<proteinExistence type="predicted"/>
<dbReference type="Pfam" id="PF02518">
    <property type="entry name" value="HATPase_c"/>
    <property type="match status" value="1"/>
</dbReference>
<dbReference type="SMART" id="SM00388">
    <property type="entry name" value="HisKA"/>
    <property type="match status" value="1"/>
</dbReference>
<evidence type="ECO:0000313" key="8">
    <source>
        <dbReference type="Proteomes" id="UP001596116"/>
    </source>
</evidence>
<feature type="domain" description="Histidine kinase" evidence="6">
    <location>
        <begin position="149"/>
        <end position="368"/>
    </location>
</feature>
<dbReference type="SMART" id="SM00387">
    <property type="entry name" value="HATPase_c"/>
    <property type="match status" value="1"/>
</dbReference>
<gene>
    <name evidence="7" type="ORF">ACFMB1_10470</name>
</gene>
<comment type="catalytic activity">
    <reaction evidence="1">
        <text>ATP + protein L-histidine = ADP + protein N-phospho-L-histidine.</text>
        <dbReference type="EC" id="2.7.13.3"/>
    </reaction>
</comment>
<dbReference type="PROSITE" id="PS50109">
    <property type="entry name" value="HIS_KIN"/>
    <property type="match status" value="1"/>
</dbReference>
<dbReference type="GO" id="GO:0016301">
    <property type="term" value="F:kinase activity"/>
    <property type="evidence" value="ECO:0007669"/>
    <property type="project" value="UniProtKB-KW"/>
</dbReference>
<protein>
    <recommendedName>
        <fullName evidence="2">histidine kinase</fullName>
        <ecNumber evidence="2">2.7.13.3</ecNumber>
    </recommendedName>
</protein>
<dbReference type="PANTHER" id="PTHR43047:SF72">
    <property type="entry name" value="OSMOSENSING HISTIDINE PROTEIN KINASE SLN1"/>
    <property type="match status" value="1"/>
</dbReference>
<dbReference type="SUPFAM" id="SSF55874">
    <property type="entry name" value="ATPase domain of HSP90 chaperone/DNA topoisomerase II/histidine kinase"/>
    <property type="match status" value="1"/>
</dbReference>
<dbReference type="Proteomes" id="UP001596116">
    <property type="component" value="Unassembled WGS sequence"/>
</dbReference>
<sequence>MAFSLSALFRTTRRPPQWRSAPGDPVLAVAGDGEILAATDGAEALIAAEGGLAGRSLLDFASREDRAGLKEALGKAASAPDDAAAGRVSLRLQRPGAPAQFVELHLAREGRRINVLIRERGPELAAVREERAAPVSQSSAGVSPELLADLGHELKTPLNAILGFADAMKEESFGPLGHEKYREYVGHIKSSGGHLADLIASVLDRAKLDAGRYKLTPTLAEPGAIVRECAEMVRGEAEKAGLALRVDIAPGLPECMLDARAVKQILINLLTNAVKFTASGEIALSVKEVDRTLVMEVSDTGVGMSQMALARLGERFTGLHKSGVRGTPGAGLGLSLAFSLAKLHGGALDLASAPGEGTTASLRLPVARSLSDLSGAGLAVSSDIQSQLDRVTQFRKERADPKDGRSAA</sequence>
<dbReference type="InterPro" id="IPR003661">
    <property type="entry name" value="HisK_dim/P_dom"/>
</dbReference>
<name>A0ABW1KVJ6_9PROT</name>
<dbReference type="EC" id="2.7.13.3" evidence="2"/>
<reference evidence="7 8" key="1">
    <citation type="submission" date="2024-09" db="EMBL/GenBank/DDBJ databases">
        <authorList>
            <person name="Zhang Z.-H."/>
        </authorList>
    </citation>
    <scope>NUCLEOTIDE SEQUENCE [LARGE SCALE GENOMIC DNA]</scope>
    <source>
        <strain evidence="7 8">HHTR114</strain>
    </source>
</reference>
<dbReference type="EMBL" id="JBHPON010000002">
    <property type="protein sequence ID" value="MFC6035969.1"/>
    <property type="molecule type" value="Genomic_DNA"/>
</dbReference>
<dbReference type="Pfam" id="PF00512">
    <property type="entry name" value="HisKA"/>
    <property type="match status" value="1"/>
</dbReference>
<evidence type="ECO:0000256" key="1">
    <source>
        <dbReference type="ARBA" id="ARBA00000085"/>
    </source>
</evidence>
<dbReference type="SUPFAM" id="SSF47384">
    <property type="entry name" value="Homodimeric domain of signal transducing histidine kinase"/>
    <property type="match status" value="1"/>
</dbReference>
<evidence type="ECO:0000313" key="7">
    <source>
        <dbReference type="EMBL" id="MFC6035969.1"/>
    </source>
</evidence>
<dbReference type="Gene3D" id="3.30.565.10">
    <property type="entry name" value="Histidine kinase-like ATPase, C-terminal domain"/>
    <property type="match status" value="1"/>
</dbReference>
<dbReference type="InterPro" id="IPR004358">
    <property type="entry name" value="Sig_transdc_His_kin-like_C"/>
</dbReference>
<dbReference type="InterPro" id="IPR036890">
    <property type="entry name" value="HATPase_C_sf"/>
</dbReference>
<evidence type="ECO:0000259" key="6">
    <source>
        <dbReference type="PROSITE" id="PS50109"/>
    </source>
</evidence>
<evidence type="ECO:0000256" key="3">
    <source>
        <dbReference type="ARBA" id="ARBA00022553"/>
    </source>
</evidence>
<evidence type="ECO:0000256" key="5">
    <source>
        <dbReference type="ARBA" id="ARBA00022777"/>
    </source>
</evidence>
<dbReference type="RefSeq" id="WP_379882810.1">
    <property type="nucleotide sequence ID" value="NZ_JBHPON010000002.1"/>
</dbReference>
<dbReference type="InterPro" id="IPR003594">
    <property type="entry name" value="HATPase_dom"/>
</dbReference>
<dbReference type="InterPro" id="IPR036097">
    <property type="entry name" value="HisK_dim/P_sf"/>
</dbReference>